<feature type="transmembrane region" description="Helical" evidence="1">
    <location>
        <begin position="86"/>
        <end position="103"/>
    </location>
</feature>
<feature type="transmembrane region" description="Helical" evidence="1">
    <location>
        <begin position="173"/>
        <end position="194"/>
    </location>
</feature>
<dbReference type="EMBL" id="JAGYPM010000005">
    <property type="protein sequence ID" value="MBS4192572.1"/>
    <property type="molecule type" value="Genomic_DNA"/>
</dbReference>
<keyword evidence="1" id="KW-0812">Transmembrane</keyword>
<evidence type="ECO:0008006" key="4">
    <source>
        <dbReference type="Google" id="ProtNLM"/>
    </source>
</evidence>
<sequence length="220" mass="25361">MKNNIVLLDIIFYVVFPLMVWNLGRDWLGDYLAMILSTVPGILYSLYRFFELKKVNFFGIFLLTNLIITFLIDVLAGSAIQLLWNNVIYSFILGFIFFGTVLVRKPIFLYMALDLSEMQGNDRNEMKALFFGKKILTIFRWITAGFALKFIILAAIKTWLIQQYGVEAFDKGIIIRQILNWGFTIVSLSGFYFINKELGKTAPPANGETPNSENPFFRKT</sequence>
<dbReference type="Proteomes" id="UP000681027">
    <property type="component" value="Unassembled WGS sequence"/>
</dbReference>
<proteinExistence type="predicted"/>
<evidence type="ECO:0000313" key="3">
    <source>
        <dbReference type="Proteomes" id="UP000681027"/>
    </source>
</evidence>
<dbReference type="RefSeq" id="WP_213104028.1">
    <property type="nucleotide sequence ID" value="NZ_JAGYPM010000005.1"/>
</dbReference>
<protein>
    <recommendedName>
        <fullName evidence="4">Intracellular septation protein A</fullName>
    </recommendedName>
</protein>
<feature type="transmembrane region" description="Helical" evidence="1">
    <location>
        <begin position="57"/>
        <end position="80"/>
    </location>
</feature>
<dbReference type="NCBIfam" id="NF041646">
    <property type="entry name" value="VC0807_fam"/>
    <property type="match status" value="1"/>
</dbReference>
<evidence type="ECO:0000256" key="1">
    <source>
        <dbReference type="SAM" id="Phobius"/>
    </source>
</evidence>
<organism evidence="2 3">
    <name type="scientific">Cytobacillus citreus</name>
    <dbReference type="NCBI Taxonomy" id="2833586"/>
    <lineage>
        <taxon>Bacteria</taxon>
        <taxon>Bacillati</taxon>
        <taxon>Bacillota</taxon>
        <taxon>Bacilli</taxon>
        <taxon>Bacillales</taxon>
        <taxon>Bacillaceae</taxon>
        <taxon>Cytobacillus</taxon>
    </lineage>
</organism>
<accession>A0ABS5NXK8</accession>
<reference evidence="2 3" key="1">
    <citation type="submission" date="2021-05" db="EMBL/GenBank/DDBJ databases">
        <title>Novel Bacillus species.</title>
        <authorList>
            <person name="Liu G."/>
        </authorList>
    </citation>
    <scope>NUCLEOTIDE SEQUENCE [LARGE SCALE GENOMIC DNA]</scope>
    <source>
        <strain evidence="2 3">FJAT-49705</strain>
    </source>
</reference>
<keyword evidence="1" id="KW-0472">Membrane</keyword>
<keyword evidence="3" id="KW-1185">Reference proteome</keyword>
<keyword evidence="1" id="KW-1133">Transmembrane helix</keyword>
<feature type="transmembrane region" description="Helical" evidence="1">
    <location>
        <begin position="138"/>
        <end position="161"/>
    </location>
</feature>
<feature type="transmembrane region" description="Helical" evidence="1">
    <location>
        <begin position="31"/>
        <end position="50"/>
    </location>
</feature>
<comment type="caution">
    <text evidence="2">The sequence shown here is derived from an EMBL/GenBank/DDBJ whole genome shotgun (WGS) entry which is preliminary data.</text>
</comment>
<evidence type="ECO:0000313" key="2">
    <source>
        <dbReference type="EMBL" id="MBS4192572.1"/>
    </source>
</evidence>
<name>A0ABS5NXK8_9BACI</name>
<gene>
    <name evidence="2" type="ORF">KHA94_20725</name>
</gene>
<feature type="transmembrane region" description="Helical" evidence="1">
    <location>
        <begin position="7"/>
        <end position="25"/>
    </location>
</feature>